<dbReference type="RefSeq" id="WP_188716611.1">
    <property type="nucleotide sequence ID" value="NZ_BAABBD010000006.1"/>
</dbReference>
<name>A0ABQ2KEH5_9MICO</name>
<keyword evidence="3" id="KW-1185">Reference proteome</keyword>
<gene>
    <name evidence="2" type="ORF">GCM10010968_09610</name>
</gene>
<feature type="compositionally biased region" description="Basic and acidic residues" evidence="1">
    <location>
        <begin position="1"/>
        <end position="18"/>
    </location>
</feature>
<feature type="region of interest" description="Disordered" evidence="1">
    <location>
        <begin position="1"/>
        <end position="71"/>
    </location>
</feature>
<dbReference type="Proteomes" id="UP000626982">
    <property type="component" value="Unassembled WGS sequence"/>
</dbReference>
<proteinExistence type="predicted"/>
<evidence type="ECO:0000313" key="2">
    <source>
        <dbReference type="EMBL" id="GGN81086.1"/>
    </source>
</evidence>
<reference evidence="3" key="1">
    <citation type="journal article" date="2019" name="Int. J. Syst. Evol. Microbiol.">
        <title>The Global Catalogue of Microorganisms (GCM) 10K type strain sequencing project: providing services to taxonomists for standard genome sequencing and annotation.</title>
        <authorList>
            <consortium name="The Broad Institute Genomics Platform"/>
            <consortium name="The Broad Institute Genome Sequencing Center for Infectious Disease"/>
            <person name="Wu L."/>
            <person name="Ma J."/>
        </authorList>
    </citation>
    <scope>NUCLEOTIDE SEQUENCE [LARGE SCALE GENOMIC DNA]</scope>
    <source>
        <strain evidence="3">CGMCC 1.6960</strain>
    </source>
</reference>
<protein>
    <submittedName>
        <fullName evidence="2">Uncharacterized protein</fullName>
    </submittedName>
</protein>
<sequence>MSHHEDGHEGHEHAEHAQPTEQDVTGGYGDDGEAEALLGEQGAGTAEADPAQVDADAQAEGAEAPHDPNAQ</sequence>
<feature type="compositionally biased region" description="Low complexity" evidence="1">
    <location>
        <begin position="46"/>
        <end position="60"/>
    </location>
</feature>
<evidence type="ECO:0000256" key="1">
    <source>
        <dbReference type="SAM" id="MobiDB-lite"/>
    </source>
</evidence>
<organism evidence="2 3">
    <name type="scientific">Agrococcus terreus</name>
    <dbReference type="NCBI Taxonomy" id="574649"/>
    <lineage>
        <taxon>Bacteria</taxon>
        <taxon>Bacillati</taxon>
        <taxon>Actinomycetota</taxon>
        <taxon>Actinomycetes</taxon>
        <taxon>Micrococcales</taxon>
        <taxon>Microbacteriaceae</taxon>
        <taxon>Agrococcus</taxon>
    </lineage>
</organism>
<evidence type="ECO:0000313" key="3">
    <source>
        <dbReference type="Proteomes" id="UP000626982"/>
    </source>
</evidence>
<comment type="caution">
    <text evidence="2">The sequence shown here is derived from an EMBL/GenBank/DDBJ whole genome shotgun (WGS) entry which is preliminary data.</text>
</comment>
<dbReference type="EMBL" id="BMLM01000001">
    <property type="protein sequence ID" value="GGN81086.1"/>
    <property type="molecule type" value="Genomic_DNA"/>
</dbReference>
<accession>A0ABQ2KEH5</accession>